<dbReference type="InterPro" id="IPR029063">
    <property type="entry name" value="SAM-dependent_MTases_sf"/>
</dbReference>
<organism evidence="1 2">
    <name type="scientific">Geomicrobium halophilum</name>
    <dbReference type="NCBI Taxonomy" id="549000"/>
    <lineage>
        <taxon>Bacteria</taxon>
        <taxon>Bacillati</taxon>
        <taxon>Bacillota</taxon>
        <taxon>Bacilli</taxon>
        <taxon>Bacillales</taxon>
        <taxon>Geomicrobium</taxon>
    </lineage>
</organism>
<dbReference type="SUPFAM" id="SSF53335">
    <property type="entry name" value="S-adenosyl-L-methionine-dependent methyltransferases"/>
    <property type="match status" value="1"/>
</dbReference>
<dbReference type="Pfam" id="PF06962">
    <property type="entry name" value="rRNA_methylase"/>
    <property type="match status" value="1"/>
</dbReference>
<keyword evidence="1" id="KW-0489">Methyltransferase</keyword>
<comment type="caution">
    <text evidence="1">The sequence shown here is derived from an EMBL/GenBank/DDBJ whole genome shotgun (WGS) entry which is preliminary data.</text>
</comment>
<dbReference type="InterPro" id="IPR010719">
    <property type="entry name" value="MnmM_MeTrfase"/>
</dbReference>
<evidence type="ECO:0000313" key="2">
    <source>
        <dbReference type="Proteomes" id="UP000568839"/>
    </source>
</evidence>
<gene>
    <name evidence="1" type="ORF">HNR44_000022</name>
</gene>
<dbReference type="Proteomes" id="UP000568839">
    <property type="component" value="Unassembled WGS sequence"/>
</dbReference>
<dbReference type="PANTHER" id="PTHR35276">
    <property type="entry name" value="S-ADENOSYL-L-METHIONINE-DEPENDENT METHYLTRANSFERASES SUPERFAMILY PROTEIN"/>
    <property type="match status" value="1"/>
</dbReference>
<proteinExistence type="predicted"/>
<dbReference type="PANTHER" id="PTHR35276:SF1">
    <property type="entry name" value="TRNA (MNM(5)S(2)U34)-METHYLTRANSFERASE, CHLOROPLASTIC"/>
    <property type="match status" value="1"/>
</dbReference>
<reference evidence="1 2" key="1">
    <citation type="submission" date="2020-08" db="EMBL/GenBank/DDBJ databases">
        <title>Genomic Encyclopedia of Type Strains, Phase IV (KMG-IV): sequencing the most valuable type-strain genomes for metagenomic binning, comparative biology and taxonomic classification.</title>
        <authorList>
            <person name="Goeker M."/>
        </authorList>
    </citation>
    <scope>NUCLEOTIDE SEQUENCE [LARGE SCALE GENOMIC DNA]</scope>
    <source>
        <strain evidence="1 2">DSM 21769</strain>
    </source>
</reference>
<protein>
    <submittedName>
        <fullName evidence="1">Putative methyltransferase</fullName>
    </submittedName>
</protein>
<keyword evidence="2" id="KW-1185">Reference proteome</keyword>
<dbReference type="GO" id="GO:0032259">
    <property type="term" value="P:methylation"/>
    <property type="evidence" value="ECO:0007669"/>
    <property type="project" value="UniProtKB-KW"/>
</dbReference>
<evidence type="ECO:0000313" key="1">
    <source>
        <dbReference type="EMBL" id="MBB6448073.1"/>
    </source>
</evidence>
<keyword evidence="1" id="KW-0808">Transferase</keyword>
<name>A0A841PV81_9BACL</name>
<dbReference type="GO" id="GO:0008168">
    <property type="term" value="F:methyltransferase activity"/>
    <property type="evidence" value="ECO:0007669"/>
    <property type="project" value="UniProtKB-KW"/>
</dbReference>
<dbReference type="RefSeq" id="WP_184402113.1">
    <property type="nucleotide sequence ID" value="NZ_JACHHJ010000001.1"/>
</dbReference>
<accession>A0A841PV81</accession>
<dbReference type="AlphaFoldDB" id="A0A841PV81"/>
<dbReference type="EMBL" id="JACHHJ010000001">
    <property type="protein sequence ID" value="MBB6448073.1"/>
    <property type="molecule type" value="Genomic_DNA"/>
</dbReference>
<dbReference type="Gene3D" id="3.40.50.150">
    <property type="entry name" value="Vaccinia Virus protein VP39"/>
    <property type="match status" value="1"/>
</dbReference>
<sequence length="190" mass="21091">MSLYDVIPFAHHLLARAITPGDTVVDATVGNGHDTLFLAETVGSDGQVIGFDIQQEAIRNTSERLEKEQLHEQVILIKDSHASVGDVFRKNDNPPPTAAIFNLGYLPGSDKTIVTNSKSTITAINQLLKLLPKKGLIVLIIYHGHKEGKKERDDLLSFTSTLDQQQVLVARYEFSNRKNHPPFLLAIEKQ</sequence>